<organism evidence="9">
    <name type="scientific">freshwater metagenome</name>
    <dbReference type="NCBI Taxonomy" id="449393"/>
    <lineage>
        <taxon>unclassified sequences</taxon>
        <taxon>metagenomes</taxon>
        <taxon>ecological metagenomes</taxon>
    </lineage>
</organism>
<dbReference type="PANTHER" id="PTHR13604">
    <property type="entry name" value="DC12-RELATED"/>
    <property type="match status" value="1"/>
</dbReference>
<protein>
    <submittedName>
        <fullName evidence="9">Unannotated protein</fullName>
    </submittedName>
</protein>
<dbReference type="SUPFAM" id="SSF143081">
    <property type="entry name" value="BB1717-like"/>
    <property type="match status" value="1"/>
</dbReference>
<keyword evidence="5" id="KW-0190">Covalent protein-DNA linkage</keyword>
<dbReference type="InterPro" id="IPR036590">
    <property type="entry name" value="SRAP-like"/>
</dbReference>
<comment type="similarity">
    <text evidence="1">Belongs to the SOS response-associated peptidase family.</text>
</comment>
<accession>A0A6J7EE54</accession>
<dbReference type="GO" id="GO:0003697">
    <property type="term" value="F:single-stranded DNA binding"/>
    <property type="evidence" value="ECO:0007669"/>
    <property type="project" value="InterPro"/>
</dbReference>
<evidence type="ECO:0000256" key="1">
    <source>
        <dbReference type="ARBA" id="ARBA00008136"/>
    </source>
</evidence>
<keyword evidence="3" id="KW-0227">DNA damage</keyword>
<dbReference type="GO" id="GO:0006508">
    <property type="term" value="P:proteolysis"/>
    <property type="evidence" value="ECO:0007669"/>
    <property type="project" value="UniProtKB-KW"/>
</dbReference>
<dbReference type="EMBL" id="CAFBLU010000025">
    <property type="protein sequence ID" value="CAB4879560.1"/>
    <property type="molecule type" value="Genomic_DNA"/>
</dbReference>
<reference evidence="9" key="1">
    <citation type="submission" date="2020-05" db="EMBL/GenBank/DDBJ databases">
        <authorList>
            <person name="Chiriac C."/>
            <person name="Salcher M."/>
            <person name="Ghai R."/>
            <person name="Kavagutti S V."/>
        </authorList>
    </citation>
    <scope>NUCLEOTIDE SEQUENCE</scope>
</reference>
<evidence type="ECO:0000256" key="7">
    <source>
        <dbReference type="ARBA" id="ARBA00023239"/>
    </source>
</evidence>
<dbReference type="GO" id="GO:0016829">
    <property type="term" value="F:lyase activity"/>
    <property type="evidence" value="ECO:0007669"/>
    <property type="project" value="UniProtKB-KW"/>
</dbReference>
<keyword evidence="7" id="KW-0456">Lyase</keyword>
<evidence type="ECO:0000256" key="4">
    <source>
        <dbReference type="ARBA" id="ARBA00022801"/>
    </source>
</evidence>
<dbReference type="GO" id="GO:0106300">
    <property type="term" value="P:protein-DNA covalent cross-linking repair"/>
    <property type="evidence" value="ECO:0007669"/>
    <property type="project" value="InterPro"/>
</dbReference>
<gene>
    <name evidence="9" type="ORF">UFOPK3444_01269</name>
</gene>
<evidence type="ECO:0000313" key="9">
    <source>
        <dbReference type="EMBL" id="CAB4879560.1"/>
    </source>
</evidence>
<evidence type="ECO:0000256" key="5">
    <source>
        <dbReference type="ARBA" id="ARBA00023124"/>
    </source>
</evidence>
<dbReference type="PANTHER" id="PTHR13604:SF0">
    <property type="entry name" value="ABASIC SITE PROCESSING PROTEIN HMCES"/>
    <property type="match status" value="1"/>
</dbReference>
<dbReference type="Gene3D" id="3.90.1680.10">
    <property type="entry name" value="SOS response associated peptidase-like"/>
    <property type="match status" value="1"/>
</dbReference>
<keyword evidence="4" id="KW-0378">Hydrolase</keyword>
<proteinExistence type="inferred from homology"/>
<evidence type="ECO:0000256" key="2">
    <source>
        <dbReference type="ARBA" id="ARBA00022670"/>
    </source>
</evidence>
<evidence type="ECO:0000256" key="3">
    <source>
        <dbReference type="ARBA" id="ARBA00022763"/>
    </source>
</evidence>
<dbReference type="Pfam" id="PF02586">
    <property type="entry name" value="SRAP"/>
    <property type="match status" value="1"/>
</dbReference>
<dbReference type="GO" id="GO:0008233">
    <property type="term" value="F:peptidase activity"/>
    <property type="evidence" value="ECO:0007669"/>
    <property type="project" value="UniProtKB-KW"/>
</dbReference>
<feature type="region of interest" description="Disordered" evidence="8">
    <location>
        <begin position="205"/>
        <end position="234"/>
    </location>
</feature>
<dbReference type="AlphaFoldDB" id="A0A6J7EE54"/>
<evidence type="ECO:0000256" key="6">
    <source>
        <dbReference type="ARBA" id="ARBA00023125"/>
    </source>
</evidence>
<evidence type="ECO:0000256" key="8">
    <source>
        <dbReference type="SAM" id="MobiDB-lite"/>
    </source>
</evidence>
<sequence length="234" mass="25683">MCGRYTLTPTRKQLEMGFSELKALPEDRIFAERFNVAPTQEVVAITRPPDSPSPTAELLRWGLIPHWAKSFDDGVKMINARSETISEKPSYRQLIATAAGRCLVLADGFYEWESVGGGTKQPWRFTVDGGAVFALAGLCTTWQPEEGPPVRSCVVATTEPNQLVEPIHNRMPAILADRDQMDGWLDPTVDARSAAALLKPLDSSRMQKEKAARAVGKPGNEGPALLHPEQDGLF</sequence>
<keyword evidence="6" id="KW-0238">DNA-binding</keyword>
<name>A0A6J7EE54_9ZZZZ</name>
<keyword evidence="2" id="KW-0645">Protease</keyword>
<dbReference type="InterPro" id="IPR003738">
    <property type="entry name" value="SRAP"/>
</dbReference>